<sequence length="71" mass="8437">VMSEHIKEDIYSTTLLTIKTYSNIYYNTQITEGAVKLFEDLAIFLKIHTCKRCQNLMRKFKDCSRIDGQKW</sequence>
<accession>A0ACA9PCK9</accession>
<gene>
    <name evidence="1" type="ORF">SPELUC_LOCUS10860</name>
</gene>
<dbReference type="Proteomes" id="UP000789366">
    <property type="component" value="Unassembled WGS sequence"/>
</dbReference>
<evidence type="ECO:0000313" key="2">
    <source>
        <dbReference type="Proteomes" id="UP000789366"/>
    </source>
</evidence>
<protein>
    <submittedName>
        <fullName evidence="1">8166_t:CDS:1</fullName>
    </submittedName>
</protein>
<feature type="non-terminal residue" evidence="1">
    <location>
        <position position="71"/>
    </location>
</feature>
<keyword evidence="2" id="KW-1185">Reference proteome</keyword>
<proteinExistence type="predicted"/>
<name>A0ACA9PCK9_9GLOM</name>
<evidence type="ECO:0000313" key="1">
    <source>
        <dbReference type="EMBL" id="CAG8693073.1"/>
    </source>
</evidence>
<comment type="caution">
    <text evidence="1">The sequence shown here is derived from an EMBL/GenBank/DDBJ whole genome shotgun (WGS) entry which is preliminary data.</text>
</comment>
<organism evidence="1 2">
    <name type="scientific">Cetraspora pellucida</name>
    <dbReference type="NCBI Taxonomy" id="1433469"/>
    <lineage>
        <taxon>Eukaryota</taxon>
        <taxon>Fungi</taxon>
        <taxon>Fungi incertae sedis</taxon>
        <taxon>Mucoromycota</taxon>
        <taxon>Glomeromycotina</taxon>
        <taxon>Glomeromycetes</taxon>
        <taxon>Diversisporales</taxon>
        <taxon>Gigasporaceae</taxon>
        <taxon>Cetraspora</taxon>
    </lineage>
</organism>
<reference evidence="1" key="1">
    <citation type="submission" date="2021-06" db="EMBL/GenBank/DDBJ databases">
        <authorList>
            <person name="Kallberg Y."/>
            <person name="Tangrot J."/>
            <person name="Rosling A."/>
        </authorList>
    </citation>
    <scope>NUCLEOTIDE SEQUENCE</scope>
    <source>
        <strain evidence="1">28 12/20/2015</strain>
    </source>
</reference>
<dbReference type="EMBL" id="CAJVPW010021337">
    <property type="protein sequence ID" value="CAG8693073.1"/>
    <property type="molecule type" value="Genomic_DNA"/>
</dbReference>
<feature type="non-terminal residue" evidence="1">
    <location>
        <position position="1"/>
    </location>
</feature>